<sequence>MFLNEQFSGVDPLKQYFNKEEFIYAHDPEKKCKTGDIVLIQELPEKMTRLISHMVKHVVYPLGDITDPLTGKKVVVGKYRRMYSIIFEIFSEELAKVTTSCILSRDEIAEANELYGESENAFKYDDAPDRGWQEDKKDFTHRESYIKYHEFPDDDQPYAV</sequence>
<dbReference type="Pfam" id="PF00366">
    <property type="entry name" value="Ribosomal_S17"/>
    <property type="match status" value="1"/>
</dbReference>
<name>A0A7R9I7Z2_9NEOP</name>
<evidence type="ECO:0000256" key="2">
    <source>
        <dbReference type="ARBA" id="ARBA00022980"/>
    </source>
</evidence>
<dbReference type="PANTHER" id="PTHR24088:SF0">
    <property type="entry name" value="SMALL RIBOSOMAL SUBUNIT PROTEIN US17M"/>
    <property type="match status" value="1"/>
</dbReference>
<dbReference type="InterPro" id="IPR012340">
    <property type="entry name" value="NA-bd_OB-fold"/>
</dbReference>
<dbReference type="PANTHER" id="PTHR24088">
    <property type="entry name" value="28S RIBOSOMAL PROTEIN S17, MITOCHONDRIAL"/>
    <property type="match status" value="1"/>
</dbReference>
<dbReference type="SUPFAM" id="SSF50249">
    <property type="entry name" value="Nucleic acid-binding proteins"/>
    <property type="match status" value="1"/>
</dbReference>
<dbReference type="InterPro" id="IPR000266">
    <property type="entry name" value="Ribosomal_uS17"/>
</dbReference>
<proteinExistence type="inferred from homology"/>
<dbReference type="EMBL" id="OD570532">
    <property type="protein sequence ID" value="CAD7448774.1"/>
    <property type="molecule type" value="Genomic_DNA"/>
</dbReference>
<reference evidence="4" key="1">
    <citation type="submission" date="2020-11" db="EMBL/GenBank/DDBJ databases">
        <authorList>
            <person name="Tran Van P."/>
        </authorList>
    </citation>
    <scope>NUCLEOTIDE SEQUENCE</scope>
</reference>
<keyword evidence="3" id="KW-0687">Ribonucleoprotein</keyword>
<evidence type="ECO:0008006" key="5">
    <source>
        <dbReference type="Google" id="ProtNLM"/>
    </source>
</evidence>
<dbReference type="GO" id="GO:0003735">
    <property type="term" value="F:structural constituent of ribosome"/>
    <property type="evidence" value="ECO:0007669"/>
    <property type="project" value="InterPro"/>
</dbReference>
<evidence type="ECO:0000313" key="4">
    <source>
        <dbReference type="EMBL" id="CAD7448774.1"/>
    </source>
</evidence>
<keyword evidence="2" id="KW-0689">Ribosomal protein</keyword>
<dbReference type="GO" id="GO:0032543">
    <property type="term" value="P:mitochondrial translation"/>
    <property type="evidence" value="ECO:0007669"/>
    <property type="project" value="TreeGrafter"/>
</dbReference>
<dbReference type="Gene3D" id="2.40.50.140">
    <property type="entry name" value="Nucleic acid-binding proteins"/>
    <property type="match status" value="1"/>
</dbReference>
<dbReference type="GO" id="GO:0005763">
    <property type="term" value="C:mitochondrial small ribosomal subunit"/>
    <property type="evidence" value="ECO:0007669"/>
    <property type="project" value="InterPro"/>
</dbReference>
<dbReference type="AlphaFoldDB" id="A0A7R9I7Z2"/>
<accession>A0A7R9I7Z2</accession>
<protein>
    <recommendedName>
        <fullName evidence="5">Ribosomal protein S17</fullName>
    </recommendedName>
</protein>
<dbReference type="InterPro" id="IPR039193">
    <property type="entry name" value="Ribosomal_uS17m_metazoa"/>
</dbReference>
<gene>
    <name evidence="4" type="ORF">TBIB3V08_LOCUS11057</name>
</gene>
<evidence type="ECO:0000256" key="1">
    <source>
        <dbReference type="ARBA" id="ARBA00010254"/>
    </source>
</evidence>
<organism evidence="4">
    <name type="scientific">Timema bartmani</name>
    <dbReference type="NCBI Taxonomy" id="61472"/>
    <lineage>
        <taxon>Eukaryota</taxon>
        <taxon>Metazoa</taxon>
        <taxon>Ecdysozoa</taxon>
        <taxon>Arthropoda</taxon>
        <taxon>Hexapoda</taxon>
        <taxon>Insecta</taxon>
        <taxon>Pterygota</taxon>
        <taxon>Neoptera</taxon>
        <taxon>Polyneoptera</taxon>
        <taxon>Phasmatodea</taxon>
        <taxon>Timematodea</taxon>
        <taxon>Timematoidea</taxon>
        <taxon>Timematidae</taxon>
        <taxon>Timema</taxon>
    </lineage>
</organism>
<comment type="similarity">
    <text evidence="1">Belongs to the universal ribosomal protein uS17 family.</text>
</comment>
<evidence type="ECO:0000256" key="3">
    <source>
        <dbReference type="ARBA" id="ARBA00023274"/>
    </source>
</evidence>